<dbReference type="InterPro" id="IPR036890">
    <property type="entry name" value="HATPase_C_sf"/>
</dbReference>
<gene>
    <name evidence="7" type="ORF">HNV11_12695</name>
</gene>
<dbReference type="Proteomes" id="UP000502756">
    <property type="component" value="Chromosome"/>
</dbReference>
<dbReference type="SMART" id="SM00388">
    <property type="entry name" value="HisKA"/>
    <property type="match status" value="1"/>
</dbReference>
<dbReference type="KEGG" id="stae:HNV11_12695"/>
<feature type="domain" description="Histidine kinase" evidence="6">
    <location>
        <begin position="294"/>
        <end position="520"/>
    </location>
</feature>
<dbReference type="Pfam" id="PF02518">
    <property type="entry name" value="HATPase_c"/>
    <property type="match status" value="1"/>
</dbReference>
<dbReference type="PROSITE" id="PS50109">
    <property type="entry name" value="HIS_KIN"/>
    <property type="match status" value="1"/>
</dbReference>
<evidence type="ECO:0000256" key="4">
    <source>
        <dbReference type="ARBA" id="ARBA00022679"/>
    </source>
</evidence>
<dbReference type="InterPro" id="IPR052162">
    <property type="entry name" value="Sensor_kinase/Photoreceptor"/>
</dbReference>
<dbReference type="CDD" id="cd00082">
    <property type="entry name" value="HisKA"/>
    <property type="match status" value="1"/>
</dbReference>
<dbReference type="EMBL" id="CP053435">
    <property type="protein sequence ID" value="QJW90172.1"/>
    <property type="molecule type" value="Genomic_DNA"/>
</dbReference>
<reference evidence="7 8" key="1">
    <citation type="submission" date="2020-05" db="EMBL/GenBank/DDBJ databases">
        <title>Genome sequencing of Spirosoma sp. TS118.</title>
        <authorList>
            <person name="Lee J.-H."/>
            <person name="Jeong S."/>
            <person name="Zhao L."/>
            <person name="Jung J.-H."/>
            <person name="Kim M.-K."/>
            <person name="Lim S."/>
        </authorList>
    </citation>
    <scope>NUCLEOTIDE SEQUENCE [LARGE SCALE GENOMIC DNA]</scope>
    <source>
        <strain evidence="7 8">TS118</strain>
    </source>
</reference>
<comment type="catalytic activity">
    <reaction evidence="1">
        <text>ATP + protein L-histidine = ADP + protein N-phospho-L-histidine.</text>
        <dbReference type="EC" id="2.7.13.3"/>
    </reaction>
</comment>
<dbReference type="GO" id="GO:0000155">
    <property type="term" value="F:phosphorelay sensor kinase activity"/>
    <property type="evidence" value="ECO:0007669"/>
    <property type="project" value="InterPro"/>
</dbReference>
<evidence type="ECO:0000256" key="5">
    <source>
        <dbReference type="ARBA" id="ARBA00022777"/>
    </source>
</evidence>
<dbReference type="Gene3D" id="3.30.565.10">
    <property type="entry name" value="Histidine kinase-like ATPase, C-terminal domain"/>
    <property type="match status" value="1"/>
</dbReference>
<dbReference type="SUPFAM" id="SSF55785">
    <property type="entry name" value="PYP-like sensor domain (PAS domain)"/>
    <property type="match status" value="1"/>
</dbReference>
<dbReference type="PRINTS" id="PR00344">
    <property type="entry name" value="BCTRLSENSOR"/>
</dbReference>
<dbReference type="InterPro" id="IPR003594">
    <property type="entry name" value="HATPase_dom"/>
</dbReference>
<dbReference type="AlphaFoldDB" id="A0A6M5YBA6"/>
<protein>
    <recommendedName>
        <fullName evidence="2">histidine kinase</fullName>
        <ecNumber evidence="2">2.7.13.3</ecNumber>
    </recommendedName>
</protein>
<dbReference type="InterPro" id="IPR035965">
    <property type="entry name" value="PAS-like_dom_sf"/>
</dbReference>
<dbReference type="RefSeq" id="WP_171740017.1">
    <property type="nucleotide sequence ID" value="NZ_CP053435.1"/>
</dbReference>
<dbReference type="SMART" id="SM00387">
    <property type="entry name" value="HATPase_c"/>
    <property type="match status" value="1"/>
</dbReference>
<dbReference type="InterPro" id="IPR005467">
    <property type="entry name" value="His_kinase_dom"/>
</dbReference>
<sequence length="520" mass="57951">MIQSSATNSDSLAFNALLINAMPGNHLVLLPNAPTFTIAAISDEYLAELNLPREIMVGYGVFEVFFSDAVNDAVAGQLMQSLTQLLQTKQAHFMPDQQHRWPNAKTGLPEWRTWRPVNKPVIGPDKEVIYIIHTIEDVTNALQLVEITEANRYLQTIINLLKEPLQVLQPVFEDGEIVDFRFKLTNQAYASYANATPEQLQGKRVGDVFPSYFETASFINSVKTYQTGQPLTFEIHYDKDGLDLYNLMSTSRLDDEVVIHFTDFTRLRQLQLQLESKIDELKRSNDHLQQFAYASSHDLQEPLRKIQQFGDLLRSSYAEELGAGLSYLERMQSAAGRMSVLIKDLLTFSRIGTNQAASQWVALGTLVEEALTDLELVVAETGAVIQVAPLPTVLGDRLQLSLLFGNLLSNALKFRHENRRPVITVKARQIKSSALPAGLRTGREVAAYHLIEVCDNGIGFDEKYTDRIFQVFQRLHGHSAYAGTGIGLAICEKVVTSHGGAITAHSQVGQGATFQVYLPA</sequence>
<dbReference type="Pfam" id="PF00512">
    <property type="entry name" value="HisKA"/>
    <property type="match status" value="1"/>
</dbReference>
<evidence type="ECO:0000256" key="3">
    <source>
        <dbReference type="ARBA" id="ARBA00022553"/>
    </source>
</evidence>
<dbReference type="PANTHER" id="PTHR43304">
    <property type="entry name" value="PHYTOCHROME-LIKE PROTEIN CPH1"/>
    <property type="match status" value="1"/>
</dbReference>
<keyword evidence="4" id="KW-0808">Transferase</keyword>
<keyword evidence="5" id="KW-0418">Kinase</keyword>
<evidence type="ECO:0000256" key="2">
    <source>
        <dbReference type="ARBA" id="ARBA00012438"/>
    </source>
</evidence>
<evidence type="ECO:0000313" key="8">
    <source>
        <dbReference type="Proteomes" id="UP000502756"/>
    </source>
</evidence>
<evidence type="ECO:0000313" key="7">
    <source>
        <dbReference type="EMBL" id="QJW90172.1"/>
    </source>
</evidence>
<keyword evidence="8" id="KW-1185">Reference proteome</keyword>
<dbReference type="SUPFAM" id="SSF47384">
    <property type="entry name" value="Homodimeric domain of signal transducing histidine kinase"/>
    <property type="match status" value="1"/>
</dbReference>
<dbReference type="InterPro" id="IPR013656">
    <property type="entry name" value="PAS_4"/>
</dbReference>
<dbReference type="Gene3D" id="3.30.450.20">
    <property type="entry name" value="PAS domain"/>
    <property type="match status" value="2"/>
</dbReference>
<dbReference type="InterPro" id="IPR003661">
    <property type="entry name" value="HisK_dim/P_dom"/>
</dbReference>
<dbReference type="InterPro" id="IPR004358">
    <property type="entry name" value="Sig_transdc_His_kin-like_C"/>
</dbReference>
<accession>A0A6M5YBA6</accession>
<organism evidence="7 8">
    <name type="scientific">Spirosoma taeanense</name>
    <dbReference type="NCBI Taxonomy" id="2735870"/>
    <lineage>
        <taxon>Bacteria</taxon>
        <taxon>Pseudomonadati</taxon>
        <taxon>Bacteroidota</taxon>
        <taxon>Cytophagia</taxon>
        <taxon>Cytophagales</taxon>
        <taxon>Cytophagaceae</taxon>
        <taxon>Spirosoma</taxon>
    </lineage>
</organism>
<dbReference type="SUPFAM" id="SSF55874">
    <property type="entry name" value="ATPase domain of HSP90 chaperone/DNA topoisomerase II/histidine kinase"/>
    <property type="match status" value="1"/>
</dbReference>
<dbReference type="EC" id="2.7.13.3" evidence="2"/>
<dbReference type="Gene3D" id="1.10.287.130">
    <property type="match status" value="1"/>
</dbReference>
<dbReference type="InterPro" id="IPR036097">
    <property type="entry name" value="HisK_dim/P_sf"/>
</dbReference>
<keyword evidence="3" id="KW-0597">Phosphoprotein</keyword>
<dbReference type="Pfam" id="PF08448">
    <property type="entry name" value="PAS_4"/>
    <property type="match status" value="1"/>
</dbReference>
<dbReference type="PANTHER" id="PTHR43304:SF1">
    <property type="entry name" value="PAC DOMAIN-CONTAINING PROTEIN"/>
    <property type="match status" value="1"/>
</dbReference>
<evidence type="ECO:0000259" key="6">
    <source>
        <dbReference type="PROSITE" id="PS50109"/>
    </source>
</evidence>
<proteinExistence type="predicted"/>
<evidence type="ECO:0000256" key="1">
    <source>
        <dbReference type="ARBA" id="ARBA00000085"/>
    </source>
</evidence>
<name>A0A6M5YBA6_9BACT</name>